<dbReference type="Proteomes" id="UP000219621">
    <property type="component" value="Unassembled WGS sequence"/>
</dbReference>
<dbReference type="InterPro" id="IPR036736">
    <property type="entry name" value="ACP-like_sf"/>
</dbReference>
<sequence length="86" mass="9276">MTDTLTRIKGLLGEVLQLGPRADGLTAETPLLGSLPEFDSMAVATVIAGLEDRFDIIIEDDDLSVEVFRTVGTLCDLVDEKLRQAA</sequence>
<dbReference type="Gene3D" id="1.10.1200.10">
    <property type="entry name" value="ACP-like"/>
    <property type="match status" value="1"/>
</dbReference>
<proteinExistence type="predicted"/>
<dbReference type="SUPFAM" id="SSF47336">
    <property type="entry name" value="ACP-like"/>
    <property type="match status" value="1"/>
</dbReference>
<accession>A0A286G5V7</accession>
<dbReference type="PROSITE" id="PS50075">
    <property type="entry name" value="CARRIER"/>
    <property type="match status" value="1"/>
</dbReference>
<evidence type="ECO:0000313" key="3">
    <source>
        <dbReference type="Proteomes" id="UP000219621"/>
    </source>
</evidence>
<dbReference type="AlphaFoldDB" id="A0A286G5V7"/>
<dbReference type="EMBL" id="OCNJ01000001">
    <property type="protein sequence ID" value="SOD90883.1"/>
    <property type="molecule type" value="Genomic_DNA"/>
</dbReference>
<dbReference type="OrthoDB" id="2626117at2"/>
<evidence type="ECO:0000313" key="2">
    <source>
        <dbReference type="EMBL" id="SOD90883.1"/>
    </source>
</evidence>
<organism evidence="2 3">
    <name type="scientific">Caenispirillum bisanense</name>
    <dbReference type="NCBI Taxonomy" id="414052"/>
    <lineage>
        <taxon>Bacteria</taxon>
        <taxon>Pseudomonadati</taxon>
        <taxon>Pseudomonadota</taxon>
        <taxon>Alphaproteobacteria</taxon>
        <taxon>Rhodospirillales</taxon>
        <taxon>Novispirillaceae</taxon>
        <taxon>Caenispirillum</taxon>
    </lineage>
</organism>
<gene>
    <name evidence="2" type="ORF">SAMN05421508_101700</name>
</gene>
<keyword evidence="3" id="KW-1185">Reference proteome</keyword>
<feature type="domain" description="Carrier" evidence="1">
    <location>
        <begin position="2"/>
        <end position="82"/>
    </location>
</feature>
<name>A0A286G5V7_9PROT</name>
<dbReference type="RefSeq" id="WP_097277564.1">
    <property type="nucleotide sequence ID" value="NZ_OCNJ01000001.1"/>
</dbReference>
<reference evidence="2 3" key="1">
    <citation type="submission" date="2017-09" db="EMBL/GenBank/DDBJ databases">
        <authorList>
            <person name="Ehlers B."/>
            <person name="Leendertz F.H."/>
        </authorList>
    </citation>
    <scope>NUCLEOTIDE SEQUENCE [LARGE SCALE GENOMIC DNA]</scope>
    <source>
        <strain evidence="2 3">USBA 140</strain>
    </source>
</reference>
<dbReference type="Pfam" id="PF00550">
    <property type="entry name" value="PP-binding"/>
    <property type="match status" value="1"/>
</dbReference>
<evidence type="ECO:0000259" key="1">
    <source>
        <dbReference type="PROSITE" id="PS50075"/>
    </source>
</evidence>
<dbReference type="InterPro" id="IPR009081">
    <property type="entry name" value="PP-bd_ACP"/>
</dbReference>
<protein>
    <submittedName>
        <fullName evidence="2">Acyl carrier protein</fullName>
    </submittedName>
</protein>